<feature type="transmembrane region" description="Helical" evidence="1">
    <location>
        <begin position="12"/>
        <end position="41"/>
    </location>
</feature>
<protein>
    <submittedName>
        <fullName evidence="2">Uncharacterized protein</fullName>
    </submittedName>
</protein>
<proteinExistence type="predicted"/>
<dbReference type="RefSeq" id="WP_336472330.1">
    <property type="nucleotide sequence ID" value="NZ_JBAWSX010000004.1"/>
</dbReference>
<dbReference type="PROSITE" id="PS51257">
    <property type="entry name" value="PROKAR_LIPOPROTEIN"/>
    <property type="match status" value="1"/>
</dbReference>
<dbReference type="Proteomes" id="UP001372526">
    <property type="component" value="Unassembled WGS sequence"/>
</dbReference>
<keyword evidence="1" id="KW-0472">Membrane</keyword>
<keyword evidence="1" id="KW-1133">Transmembrane helix</keyword>
<gene>
    <name evidence="2" type="ORF">WAZ07_10120</name>
</gene>
<keyword evidence="3" id="KW-1185">Reference proteome</keyword>
<name>A0ABU8FID9_9BACI</name>
<keyword evidence="1" id="KW-0812">Transmembrane</keyword>
<accession>A0ABU8FID9</accession>
<reference evidence="2 3" key="1">
    <citation type="submission" date="2024-01" db="EMBL/GenBank/DDBJ databases">
        <title>Seven novel Bacillus-like species.</title>
        <authorList>
            <person name="Liu G."/>
        </authorList>
    </citation>
    <scope>NUCLEOTIDE SEQUENCE [LARGE SCALE GENOMIC DNA]</scope>
    <source>
        <strain evidence="2 3">FJAT-51639</strain>
    </source>
</reference>
<evidence type="ECO:0000313" key="2">
    <source>
        <dbReference type="EMBL" id="MEI4801679.1"/>
    </source>
</evidence>
<evidence type="ECO:0000256" key="1">
    <source>
        <dbReference type="SAM" id="Phobius"/>
    </source>
</evidence>
<comment type="caution">
    <text evidence="2">The sequence shown here is derived from an EMBL/GenBank/DDBJ whole genome shotgun (WGS) entry which is preliminary data.</text>
</comment>
<evidence type="ECO:0000313" key="3">
    <source>
        <dbReference type="Proteomes" id="UP001372526"/>
    </source>
</evidence>
<dbReference type="EMBL" id="JBAWSX010000004">
    <property type="protein sequence ID" value="MEI4801679.1"/>
    <property type="molecule type" value="Genomic_DNA"/>
</dbReference>
<feature type="transmembrane region" description="Helical" evidence="1">
    <location>
        <begin position="61"/>
        <end position="78"/>
    </location>
</feature>
<sequence length="117" mass="13578">MEKVIRESLKDIFIKIFSIIIFVIHSIGITLSCFYAVILALFWDDPSLDMSKDYLPMVWKMMYPILLGFLFLVIALYVSGTYEKKTDDSISKKRKKRGIFLLFALIIPLILVCLSFV</sequence>
<organism evidence="2 3">
    <name type="scientific">Bacillus bruguierae</name>
    <dbReference type="NCBI Taxonomy" id="3127667"/>
    <lineage>
        <taxon>Bacteria</taxon>
        <taxon>Bacillati</taxon>
        <taxon>Bacillota</taxon>
        <taxon>Bacilli</taxon>
        <taxon>Bacillales</taxon>
        <taxon>Bacillaceae</taxon>
        <taxon>Bacillus</taxon>
    </lineage>
</organism>
<feature type="transmembrane region" description="Helical" evidence="1">
    <location>
        <begin position="99"/>
        <end position="116"/>
    </location>
</feature>